<name>W1YQM1_9ZZZZ</name>
<dbReference type="AlphaFoldDB" id="W1YQM1"/>
<evidence type="ECO:0000313" key="1">
    <source>
        <dbReference type="EMBL" id="ETJ44858.1"/>
    </source>
</evidence>
<gene>
    <name evidence="1" type="ORF">Q604_UNBC01140G0001</name>
</gene>
<reference evidence="1" key="1">
    <citation type="submission" date="2013-12" db="EMBL/GenBank/DDBJ databases">
        <title>A Varibaculum cambriense genome reconstructed from a premature infant gut community with otherwise low bacterial novelty that shifts toward anaerobic metabolism during the third week of life.</title>
        <authorList>
            <person name="Brown C.T."/>
            <person name="Sharon I."/>
            <person name="Thomas B.C."/>
            <person name="Castelle C.J."/>
            <person name="Morowitz M.J."/>
            <person name="Banfield J.F."/>
        </authorList>
    </citation>
    <scope>NUCLEOTIDE SEQUENCE</scope>
</reference>
<comment type="caution">
    <text evidence="1">The sequence shown here is derived from an EMBL/GenBank/DDBJ whole genome shotgun (WGS) entry which is preliminary data.</text>
</comment>
<protein>
    <submittedName>
        <fullName evidence="1">Conserved integral membrane protein</fullName>
    </submittedName>
</protein>
<proteinExistence type="predicted"/>
<feature type="non-terminal residue" evidence="1">
    <location>
        <position position="85"/>
    </location>
</feature>
<feature type="non-terminal residue" evidence="1">
    <location>
        <position position="1"/>
    </location>
</feature>
<organism evidence="1">
    <name type="scientific">human gut metagenome</name>
    <dbReference type="NCBI Taxonomy" id="408170"/>
    <lineage>
        <taxon>unclassified sequences</taxon>
        <taxon>metagenomes</taxon>
        <taxon>organismal metagenomes</taxon>
    </lineage>
</organism>
<accession>W1YQM1</accession>
<dbReference type="EMBL" id="AZMM01001140">
    <property type="protein sequence ID" value="ETJ44858.1"/>
    <property type="molecule type" value="Genomic_DNA"/>
</dbReference>
<sequence>MAIFAAVGLSASCLTVLFWHPWLCRGLPVRPVPAMALMLRWLAAWRRNKKLSRGLPVALALFSLAGMSMLCVDDDISQLQALPQH</sequence>